<sequence length="216" mass="24351">MANVGHSILELPEQICYVQCGFCSTILLVSVPCSSLAMVVTVRCGHCTSLLSVNMTKASFIPLHLFTSLNNHDEPKNESLGTEEEKMTNPRHSPTFLNSFDYEDEDYLFGEDRVVNKPPEKRQRAPSAYNRFIKEEIGRLKSQNPKMAHKEAFSQAAKNWAQFPQCQAKVDGVTLEKEEAGVGRWAAGDTIEEGEGKGCRQRKVPRHFIWEKTPFS</sequence>
<proteinExistence type="predicted"/>
<evidence type="ECO:0000313" key="2">
    <source>
        <dbReference type="Proteomes" id="UP001057402"/>
    </source>
</evidence>
<reference evidence="2" key="1">
    <citation type="journal article" date="2023" name="Front. Plant Sci.">
        <title>Chromosomal-level genome assembly of Melastoma candidum provides insights into trichome evolution.</title>
        <authorList>
            <person name="Zhong Y."/>
            <person name="Wu W."/>
            <person name="Sun C."/>
            <person name="Zou P."/>
            <person name="Liu Y."/>
            <person name="Dai S."/>
            <person name="Zhou R."/>
        </authorList>
    </citation>
    <scope>NUCLEOTIDE SEQUENCE [LARGE SCALE GENOMIC DNA]</scope>
</reference>
<name>A0ACB9QR61_9MYRT</name>
<dbReference type="Proteomes" id="UP001057402">
    <property type="component" value="Chromosome 5"/>
</dbReference>
<organism evidence="1 2">
    <name type="scientific">Melastoma candidum</name>
    <dbReference type="NCBI Taxonomy" id="119954"/>
    <lineage>
        <taxon>Eukaryota</taxon>
        <taxon>Viridiplantae</taxon>
        <taxon>Streptophyta</taxon>
        <taxon>Embryophyta</taxon>
        <taxon>Tracheophyta</taxon>
        <taxon>Spermatophyta</taxon>
        <taxon>Magnoliopsida</taxon>
        <taxon>eudicotyledons</taxon>
        <taxon>Gunneridae</taxon>
        <taxon>Pentapetalae</taxon>
        <taxon>rosids</taxon>
        <taxon>malvids</taxon>
        <taxon>Myrtales</taxon>
        <taxon>Melastomataceae</taxon>
        <taxon>Melastomatoideae</taxon>
        <taxon>Melastomateae</taxon>
        <taxon>Melastoma</taxon>
    </lineage>
</organism>
<comment type="caution">
    <text evidence="1">The sequence shown here is derived from an EMBL/GenBank/DDBJ whole genome shotgun (WGS) entry which is preliminary data.</text>
</comment>
<dbReference type="EMBL" id="CM042884">
    <property type="protein sequence ID" value="KAI4368456.1"/>
    <property type="molecule type" value="Genomic_DNA"/>
</dbReference>
<keyword evidence="2" id="KW-1185">Reference proteome</keyword>
<protein>
    <submittedName>
        <fullName evidence="1">Uncharacterized protein</fullName>
    </submittedName>
</protein>
<accession>A0ACB9QR61</accession>
<evidence type="ECO:0000313" key="1">
    <source>
        <dbReference type="EMBL" id="KAI4368456.1"/>
    </source>
</evidence>
<gene>
    <name evidence="1" type="ORF">MLD38_017012</name>
</gene>